<evidence type="ECO:0000313" key="3">
    <source>
        <dbReference type="Proteomes" id="UP001293593"/>
    </source>
</evidence>
<evidence type="ECO:0008006" key="4">
    <source>
        <dbReference type="Google" id="ProtNLM"/>
    </source>
</evidence>
<dbReference type="AlphaFoldDB" id="A0AAE1KD99"/>
<sequence>MASRSPNHHSHPCHHQSPPLPTAAAHCYCNPSPNCCPPPPPPSPPSTDQLLQAIASLLVQRDPLPPHLYTQCHKSEAYRFLNPNQYHKYPSKNRLRQHEQQSLSAIASLLCRIEALESSLPHFPSSLRGYHPSPSYSLRDTAARVIQTYFRAFLVRRSRTLRQLKELGSIKSRFNALRSLLSNDTHIDYAALSCEAMELLLQLDSIECCDPMTRDGKKSITRDLGQFLDSIEGVAVKKHLRLVKATKNVRLGQNIDKSRVLHSKHGDLGHDQRKQLENLRGRVERISRLCKLSANEEEDVNSEGILHFMDDNDDDDADPNIVIRRRKGVAPTNNGVFVHRQEVQHQPKVKKSVSFAESGNVSKIYSNTYEPALSEDAICLDGISSSDEQEEILENIRNEVEDVLDSSRGAEVDEEVILDNEGSAQSSDGERNFKRHLKNDCRNEGKVIFSAPLPLKMETRNDLAKSKGGRILI</sequence>
<dbReference type="PANTHER" id="PTHR33322:SF18">
    <property type="entry name" value="BAG FAMILY MOLECULAR CHAPERONE REGULATOR 8, CHLOROPLASTIC"/>
    <property type="match status" value="1"/>
</dbReference>
<dbReference type="GO" id="GO:0009506">
    <property type="term" value="C:plasmodesma"/>
    <property type="evidence" value="ECO:0007669"/>
    <property type="project" value="TreeGrafter"/>
</dbReference>
<name>A0AAE1KD99_9FABA</name>
<evidence type="ECO:0000256" key="1">
    <source>
        <dbReference type="ARBA" id="ARBA00023186"/>
    </source>
</evidence>
<dbReference type="Proteomes" id="UP001293593">
    <property type="component" value="Unassembled WGS sequence"/>
</dbReference>
<organism evidence="2 3">
    <name type="scientific">Acacia crassicarpa</name>
    <name type="common">northern wattle</name>
    <dbReference type="NCBI Taxonomy" id="499986"/>
    <lineage>
        <taxon>Eukaryota</taxon>
        <taxon>Viridiplantae</taxon>
        <taxon>Streptophyta</taxon>
        <taxon>Embryophyta</taxon>
        <taxon>Tracheophyta</taxon>
        <taxon>Spermatophyta</taxon>
        <taxon>Magnoliopsida</taxon>
        <taxon>eudicotyledons</taxon>
        <taxon>Gunneridae</taxon>
        <taxon>Pentapetalae</taxon>
        <taxon>rosids</taxon>
        <taxon>fabids</taxon>
        <taxon>Fabales</taxon>
        <taxon>Fabaceae</taxon>
        <taxon>Caesalpinioideae</taxon>
        <taxon>mimosoid clade</taxon>
        <taxon>Acacieae</taxon>
        <taxon>Acacia</taxon>
    </lineage>
</organism>
<keyword evidence="1" id="KW-0143">Chaperone</keyword>
<dbReference type="GO" id="GO:0006457">
    <property type="term" value="P:protein folding"/>
    <property type="evidence" value="ECO:0007669"/>
    <property type="project" value="TreeGrafter"/>
</dbReference>
<proteinExistence type="predicted"/>
<reference evidence="2" key="1">
    <citation type="submission" date="2023-10" db="EMBL/GenBank/DDBJ databases">
        <title>Chromosome-level genome of the transformable northern wattle, Acacia crassicarpa.</title>
        <authorList>
            <person name="Massaro I."/>
            <person name="Sinha N.R."/>
            <person name="Poethig S."/>
            <person name="Leichty A.R."/>
        </authorList>
    </citation>
    <scope>NUCLEOTIDE SEQUENCE</scope>
    <source>
        <strain evidence="2">Acra3RX</strain>
        <tissue evidence="2">Leaf</tissue>
    </source>
</reference>
<keyword evidence="3" id="KW-1185">Reference proteome</keyword>
<dbReference type="EMBL" id="JAWXYG010000005">
    <property type="protein sequence ID" value="KAK4271939.1"/>
    <property type="molecule type" value="Genomic_DNA"/>
</dbReference>
<evidence type="ECO:0000313" key="2">
    <source>
        <dbReference type="EMBL" id="KAK4271939.1"/>
    </source>
</evidence>
<accession>A0AAE1KD99</accession>
<comment type="caution">
    <text evidence="2">The sequence shown here is derived from an EMBL/GenBank/DDBJ whole genome shotgun (WGS) entry which is preliminary data.</text>
</comment>
<gene>
    <name evidence="2" type="ORF">QN277_020557</name>
</gene>
<protein>
    <recommendedName>
        <fullName evidence="4">BAG family molecular chaperone regulator 8, chloroplastic</fullName>
    </recommendedName>
</protein>
<dbReference type="InterPro" id="IPR040400">
    <property type="entry name" value="BAG5/6/7/8"/>
</dbReference>
<dbReference type="PANTHER" id="PTHR33322">
    <property type="entry name" value="BAG DOMAIN CONTAINING PROTEIN, EXPRESSED"/>
    <property type="match status" value="1"/>
</dbReference>